<dbReference type="Pfam" id="PF12680">
    <property type="entry name" value="SnoaL_2"/>
    <property type="match status" value="1"/>
</dbReference>
<feature type="domain" description="SnoaL-like" evidence="1">
    <location>
        <begin position="13"/>
        <end position="107"/>
    </location>
</feature>
<evidence type="ECO:0000313" key="2">
    <source>
        <dbReference type="EMBL" id="TWB46829.1"/>
    </source>
</evidence>
<dbReference type="Gene3D" id="3.10.450.50">
    <property type="match status" value="1"/>
</dbReference>
<dbReference type="InterPro" id="IPR032710">
    <property type="entry name" value="NTF2-like_dom_sf"/>
</dbReference>
<protein>
    <submittedName>
        <fullName evidence="2">SnoaL-like aldol condensation-catalyzing enzyme</fullName>
    </submittedName>
</protein>
<accession>A0A560HMT8</accession>
<dbReference type="SUPFAM" id="SSF54427">
    <property type="entry name" value="NTF2-like"/>
    <property type="match status" value="1"/>
</dbReference>
<organism evidence="2 3">
    <name type="scientific">Nitrospirillum amazonense</name>
    <dbReference type="NCBI Taxonomy" id="28077"/>
    <lineage>
        <taxon>Bacteria</taxon>
        <taxon>Pseudomonadati</taxon>
        <taxon>Pseudomonadota</taxon>
        <taxon>Alphaproteobacteria</taxon>
        <taxon>Rhodospirillales</taxon>
        <taxon>Azospirillaceae</taxon>
        <taxon>Nitrospirillum</taxon>
    </lineage>
</organism>
<comment type="caution">
    <text evidence="2">The sequence shown here is derived from an EMBL/GenBank/DDBJ whole genome shotgun (WGS) entry which is preliminary data.</text>
</comment>
<evidence type="ECO:0000313" key="3">
    <source>
        <dbReference type="Proteomes" id="UP000318050"/>
    </source>
</evidence>
<evidence type="ECO:0000259" key="1">
    <source>
        <dbReference type="Pfam" id="PF12680"/>
    </source>
</evidence>
<dbReference type="AlphaFoldDB" id="A0A560HMT8"/>
<gene>
    <name evidence="2" type="ORF">FBZ92_14324</name>
</gene>
<dbReference type="Proteomes" id="UP000318050">
    <property type="component" value="Unassembled WGS sequence"/>
</dbReference>
<dbReference type="EMBL" id="VITT01000043">
    <property type="protein sequence ID" value="TWB46829.1"/>
    <property type="molecule type" value="Genomic_DNA"/>
</dbReference>
<name>A0A560HMT8_9PROT</name>
<proteinExistence type="predicted"/>
<reference evidence="2 3" key="1">
    <citation type="submission" date="2019-06" db="EMBL/GenBank/DDBJ databases">
        <title>Genomic Encyclopedia of Type Strains, Phase IV (KMG-V): Genome sequencing to study the core and pangenomes of soil and plant-associated prokaryotes.</title>
        <authorList>
            <person name="Whitman W."/>
        </authorList>
    </citation>
    <scope>NUCLEOTIDE SEQUENCE [LARGE SCALE GENOMIC DNA]</scope>
    <source>
        <strain evidence="2 3">BR 11140</strain>
    </source>
</reference>
<sequence length="125" mass="14238">MSQDNIESNKALVRKFFQTVFTEHKVDEGLELLSDSYIQHNQMVPPGKETMRAAFKKGLDNVSCEIKQIIAEGDRVAVFHHFKFDPNSLGATVIDIFRIENGKLAEHWDVMAPIPENPPFPKPLF</sequence>
<dbReference type="InterPro" id="IPR037401">
    <property type="entry name" value="SnoaL-like"/>
</dbReference>